<gene>
    <name evidence="1" type="ORF">UV8b_07033</name>
</gene>
<dbReference type="RefSeq" id="XP_043000465.1">
    <property type="nucleotide sequence ID" value="XM_043144530.1"/>
</dbReference>
<dbReference type="EMBL" id="CP072757">
    <property type="protein sequence ID" value="QUC22792.1"/>
    <property type="molecule type" value="Genomic_DNA"/>
</dbReference>
<accession>A0A8E5MKK7</accession>
<keyword evidence="2" id="KW-1185">Reference proteome</keyword>
<evidence type="ECO:0000313" key="1">
    <source>
        <dbReference type="EMBL" id="QUC22792.1"/>
    </source>
</evidence>
<sequence>MGKALERLTRSNDVDLVLRMRGMSSENRFARFSTARTSELGNAMYSAAFAIETTRSREFERQTRIRSVRQHPSAWQTQAVVPSALRRPEWMVQAQLRPSPIASRRALDAAQLVQQIWCRGLTQLRRRDQ</sequence>
<name>A0A8E5MKK7_USTVR</name>
<dbReference type="AlphaFoldDB" id="A0A8E5MKK7"/>
<proteinExistence type="predicted"/>
<dbReference type="KEGG" id="uvi:66067810"/>
<reference evidence="1" key="1">
    <citation type="submission" date="2020-03" db="EMBL/GenBank/DDBJ databases">
        <title>A mixture of massive structural variations and highly conserved coding sequences in Ustilaginoidea virens genome.</title>
        <authorList>
            <person name="Zhang K."/>
            <person name="Zhao Z."/>
            <person name="Zhang Z."/>
            <person name="Li Y."/>
            <person name="Hsiang T."/>
            <person name="Sun W."/>
        </authorList>
    </citation>
    <scope>NUCLEOTIDE SEQUENCE</scope>
    <source>
        <strain evidence="1">UV-8b</strain>
    </source>
</reference>
<organism evidence="1 2">
    <name type="scientific">Ustilaginoidea virens</name>
    <name type="common">Rice false smut fungus</name>
    <name type="synonym">Villosiclava virens</name>
    <dbReference type="NCBI Taxonomy" id="1159556"/>
    <lineage>
        <taxon>Eukaryota</taxon>
        <taxon>Fungi</taxon>
        <taxon>Dikarya</taxon>
        <taxon>Ascomycota</taxon>
        <taxon>Pezizomycotina</taxon>
        <taxon>Sordariomycetes</taxon>
        <taxon>Hypocreomycetidae</taxon>
        <taxon>Hypocreales</taxon>
        <taxon>Clavicipitaceae</taxon>
        <taxon>Ustilaginoidea</taxon>
    </lineage>
</organism>
<protein>
    <submittedName>
        <fullName evidence="1">Uncharacterized protein</fullName>
    </submittedName>
</protein>
<evidence type="ECO:0000313" key="2">
    <source>
        <dbReference type="Proteomes" id="UP000027002"/>
    </source>
</evidence>
<dbReference type="GeneID" id="66067810"/>
<dbReference type="Proteomes" id="UP000027002">
    <property type="component" value="Chromosome 5"/>
</dbReference>